<reference evidence="1 2" key="1">
    <citation type="journal article" date="2022" name="Genome Biol. Evol.">
        <title>The Spruce Budworm Genome: Reconstructing the Evolutionary History of Antifreeze Proteins.</title>
        <authorList>
            <person name="Beliveau C."/>
            <person name="Gagne P."/>
            <person name="Picq S."/>
            <person name="Vernygora O."/>
            <person name="Keeling C.I."/>
            <person name="Pinkney K."/>
            <person name="Doucet D."/>
            <person name="Wen F."/>
            <person name="Johnston J.S."/>
            <person name="Maaroufi H."/>
            <person name="Boyle B."/>
            <person name="Laroche J."/>
            <person name="Dewar K."/>
            <person name="Juretic N."/>
            <person name="Blackburn G."/>
            <person name="Nisole A."/>
            <person name="Brunet B."/>
            <person name="Brandao M."/>
            <person name="Lumley L."/>
            <person name="Duan J."/>
            <person name="Quan G."/>
            <person name="Lucarotti C.J."/>
            <person name="Roe A.D."/>
            <person name="Sperling F.A.H."/>
            <person name="Levesque R.C."/>
            <person name="Cusson M."/>
        </authorList>
    </citation>
    <scope>NUCLEOTIDE SEQUENCE [LARGE SCALE GENOMIC DNA]</scope>
    <source>
        <strain evidence="1">Glfc:IPQL:Cfum</strain>
    </source>
</reference>
<comment type="caution">
    <text evidence="1">The sequence shown here is derived from an EMBL/GenBank/DDBJ whole genome shotgun (WGS) entry which is preliminary data.</text>
</comment>
<sequence length="552" mass="60427">MFIILSLLISLAITGAWAYNKITTATCKTSRHLVGKVVIVTGGNAGIGYETAKDLAERGARVLLACRDEGRGAGARDKLIEATGNRDVHYRHLDLASLASVRAFADNILKTEQRLDILINNAGVCGSPYIITEDGLLFEMQINHFGPFLLTNLLLPLLKSSAPSRIINVSSSLHKHGEIDFNNLNKEKDAKKSASLSSYSNSKLCNVLMAAELARRLEGTGVTVNSLDPGAVHTDILHSVPLIKILMTPMMLLFYKTPWEGAQTTIYCAVAPELSTTSGRYFSDCRERKPNLADRGARVLLACRSEGRGIAARDKIIEATGNQNVHYRHLDLASLQSVRNFADDVIKNEGRLDVLINNAGIYGSEFNEKTEDGLLLGMQSNHFGPFLLTNLLLPKLKSSEPSRIVNVSSMAHKRGTVDLNNLNAEKDTEETFKRPNVYCASKLCNVLMTIELACRLKGTGVTANSLHPGVVETDILTSVPLLKHALPLAKVFLKSPREGAQTTIYLAVAPEVASTSGRYFVDCREAKSSQEAQDTEKARKLWDISERLVKLK</sequence>
<dbReference type="EMBL" id="CM046104">
    <property type="protein sequence ID" value="KAI8424316.1"/>
    <property type="molecule type" value="Genomic_DNA"/>
</dbReference>
<dbReference type="Proteomes" id="UP001064048">
    <property type="component" value="Chromosome 4"/>
</dbReference>
<gene>
    <name evidence="1" type="ORF">MSG28_002865</name>
</gene>
<keyword evidence="2" id="KW-1185">Reference proteome</keyword>
<evidence type="ECO:0000313" key="1">
    <source>
        <dbReference type="EMBL" id="KAI8424316.1"/>
    </source>
</evidence>
<protein>
    <submittedName>
        <fullName evidence="1">Uncharacterized protein</fullName>
    </submittedName>
</protein>
<proteinExistence type="predicted"/>
<name>A0ACC0JJF9_CHOFU</name>
<evidence type="ECO:0000313" key="2">
    <source>
        <dbReference type="Proteomes" id="UP001064048"/>
    </source>
</evidence>
<accession>A0ACC0JJF9</accession>
<organism evidence="1 2">
    <name type="scientific">Choristoneura fumiferana</name>
    <name type="common">Spruce budworm moth</name>
    <name type="synonym">Archips fumiferana</name>
    <dbReference type="NCBI Taxonomy" id="7141"/>
    <lineage>
        <taxon>Eukaryota</taxon>
        <taxon>Metazoa</taxon>
        <taxon>Ecdysozoa</taxon>
        <taxon>Arthropoda</taxon>
        <taxon>Hexapoda</taxon>
        <taxon>Insecta</taxon>
        <taxon>Pterygota</taxon>
        <taxon>Neoptera</taxon>
        <taxon>Endopterygota</taxon>
        <taxon>Lepidoptera</taxon>
        <taxon>Glossata</taxon>
        <taxon>Ditrysia</taxon>
        <taxon>Tortricoidea</taxon>
        <taxon>Tortricidae</taxon>
        <taxon>Tortricinae</taxon>
        <taxon>Choristoneura</taxon>
    </lineage>
</organism>